<evidence type="ECO:0000256" key="2">
    <source>
        <dbReference type="ARBA" id="ARBA00005417"/>
    </source>
</evidence>
<dbReference type="InterPro" id="IPR003593">
    <property type="entry name" value="AAA+_ATPase"/>
</dbReference>
<evidence type="ECO:0000256" key="5">
    <source>
        <dbReference type="ARBA" id="ARBA00022741"/>
    </source>
</evidence>
<dbReference type="InterPro" id="IPR050388">
    <property type="entry name" value="ABC_Ni/Peptide_Import"/>
</dbReference>
<keyword evidence="3" id="KW-0813">Transport</keyword>
<reference evidence="9 10" key="1">
    <citation type="submission" date="2017-02" db="EMBL/GenBank/DDBJ databases">
        <title>The complete genomic sequence of a novel cold adapted crude oil-degrading bacterium Planococcus qaidamina Y42.</title>
        <authorList>
            <person name="Yang R."/>
        </authorList>
    </citation>
    <scope>NUCLEOTIDE SEQUENCE [LARGE SCALE GENOMIC DNA]</scope>
    <source>
        <strain evidence="9 10">Y42</strain>
    </source>
</reference>
<evidence type="ECO:0000256" key="1">
    <source>
        <dbReference type="ARBA" id="ARBA00004202"/>
    </source>
</evidence>
<keyword evidence="6 9" id="KW-0067">ATP-binding</keyword>
<keyword evidence="10" id="KW-1185">Reference proteome</keyword>
<dbReference type="Pfam" id="PF08352">
    <property type="entry name" value="oligo_HPY"/>
    <property type="match status" value="1"/>
</dbReference>
<evidence type="ECO:0000256" key="4">
    <source>
        <dbReference type="ARBA" id="ARBA00022475"/>
    </source>
</evidence>
<dbReference type="RefSeq" id="WP_077588383.1">
    <property type="nucleotide sequence ID" value="NZ_CP019640.1"/>
</dbReference>
<dbReference type="OrthoDB" id="9806285at2"/>
<evidence type="ECO:0000256" key="7">
    <source>
        <dbReference type="ARBA" id="ARBA00023136"/>
    </source>
</evidence>
<keyword evidence="5" id="KW-0547">Nucleotide-binding</keyword>
<dbReference type="GO" id="GO:0016887">
    <property type="term" value="F:ATP hydrolysis activity"/>
    <property type="evidence" value="ECO:0007669"/>
    <property type="project" value="InterPro"/>
</dbReference>
<dbReference type="AlphaFoldDB" id="A0A1Q2KWD6"/>
<dbReference type="InterPro" id="IPR027417">
    <property type="entry name" value="P-loop_NTPase"/>
</dbReference>
<accession>A0A1Q2KWD6</accession>
<gene>
    <name evidence="9" type="ORF">B0X71_04830</name>
</gene>
<dbReference type="SMART" id="SM00382">
    <property type="entry name" value="AAA"/>
    <property type="match status" value="1"/>
</dbReference>
<dbReference type="Gene3D" id="3.40.50.300">
    <property type="entry name" value="P-loop containing nucleotide triphosphate hydrolases"/>
    <property type="match status" value="1"/>
</dbReference>
<dbReference type="NCBIfam" id="TIGR01727">
    <property type="entry name" value="oligo_HPY"/>
    <property type="match status" value="1"/>
</dbReference>
<name>A0A1Q2KWD6_9BACL</name>
<dbReference type="GO" id="GO:0005524">
    <property type="term" value="F:ATP binding"/>
    <property type="evidence" value="ECO:0007669"/>
    <property type="project" value="UniProtKB-KW"/>
</dbReference>
<evidence type="ECO:0000313" key="9">
    <source>
        <dbReference type="EMBL" id="AQQ52499.1"/>
    </source>
</evidence>
<dbReference type="SUPFAM" id="SSF52540">
    <property type="entry name" value="P-loop containing nucleoside triphosphate hydrolases"/>
    <property type="match status" value="1"/>
</dbReference>
<sequence length="339" mass="37565">MAERQKVLDVKGLRTTFFTDDGEIPAVNDIDFHVREGEVLGIVGESGCGKSVTSLSVMGLVPSPPGKITGGEILFQNTDLTKASEKEMRGIRGNDIAMIFQEPMTSLNPLFKIGNQLKEAILVHRKDWSKRQAHARAIEMMQLVGLPRAEELMGEYPHQLSGGMRQRVMIAMALLCEPKLLIADEPTTALDVTIQAQILKLMSELNERLGTAVILITHDLGVVAETCQRVVVMYSGRVVEEGPVDTIFKDPQHPYTRGLLASVPDTRFKKDRLYSIPGNVPKPGSIKTGCPFAPRCEHAWDRCVTETPPLYDTASDHRSRCFLYDPKEVDANDRTPVKS</sequence>
<dbReference type="CDD" id="cd03257">
    <property type="entry name" value="ABC_NikE_OppD_transporters"/>
    <property type="match status" value="1"/>
</dbReference>
<keyword evidence="4" id="KW-1003">Cell membrane</keyword>
<protein>
    <submittedName>
        <fullName evidence="9">Peptide ABC transporter ATP-binding protein</fullName>
    </submittedName>
</protein>
<evidence type="ECO:0000256" key="3">
    <source>
        <dbReference type="ARBA" id="ARBA00022448"/>
    </source>
</evidence>
<dbReference type="Pfam" id="PF00005">
    <property type="entry name" value="ABC_tran"/>
    <property type="match status" value="1"/>
</dbReference>
<dbReference type="EMBL" id="CP019640">
    <property type="protein sequence ID" value="AQQ52499.1"/>
    <property type="molecule type" value="Genomic_DNA"/>
</dbReference>
<dbReference type="FunFam" id="3.40.50.300:FF:000016">
    <property type="entry name" value="Oligopeptide ABC transporter ATP-binding component"/>
    <property type="match status" value="1"/>
</dbReference>
<dbReference type="InterPro" id="IPR017871">
    <property type="entry name" value="ABC_transporter-like_CS"/>
</dbReference>
<comment type="subcellular location">
    <subcellularLocation>
        <location evidence="1">Cell membrane</location>
        <topology evidence="1">Peripheral membrane protein</topology>
    </subcellularLocation>
</comment>
<dbReference type="PROSITE" id="PS00211">
    <property type="entry name" value="ABC_TRANSPORTER_1"/>
    <property type="match status" value="1"/>
</dbReference>
<dbReference type="InterPro" id="IPR013563">
    <property type="entry name" value="Oligopep_ABC_C"/>
</dbReference>
<dbReference type="Proteomes" id="UP000188184">
    <property type="component" value="Chromosome"/>
</dbReference>
<evidence type="ECO:0000256" key="6">
    <source>
        <dbReference type="ARBA" id="ARBA00022840"/>
    </source>
</evidence>
<dbReference type="KEGG" id="pmar:B0X71_04830"/>
<dbReference type="InterPro" id="IPR003439">
    <property type="entry name" value="ABC_transporter-like_ATP-bd"/>
</dbReference>
<dbReference type="GO" id="GO:0005886">
    <property type="term" value="C:plasma membrane"/>
    <property type="evidence" value="ECO:0007669"/>
    <property type="project" value="UniProtKB-SubCell"/>
</dbReference>
<comment type="similarity">
    <text evidence="2">Belongs to the ABC transporter superfamily.</text>
</comment>
<dbReference type="GO" id="GO:0015833">
    <property type="term" value="P:peptide transport"/>
    <property type="evidence" value="ECO:0007669"/>
    <property type="project" value="InterPro"/>
</dbReference>
<keyword evidence="7" id="KW-0472">Membrane</keyword>
<dbReference type="PANTHER" id="PTHR43297">
    <property type="entry name" value="OLIGOPEPTIDE TRANSPORT ATP-BINDING PROTEIN APPD"/>
    <property type="match status" value="1"/>
</dbReference>
<evidence type="ECO:0000259" key="8">
    <source>
        <dbReference type="SMART" id="SM00382"/>
    </source>
</evidence>
<organism evidence="9 10">
    <name type="scientific">Planococcus lenghuensis</name>
    <dbReference type="NCBI Taxonomy" id="2213202"/>
    <lineage>
        <taxon>Bacteria</taxon>
        <taxon>Bacillati</taxon>
        <taxon>Bacillota</taxon>
        <taxon>Bacilli</taxon>
        <taxon>Bacillales</taxon>
        <taxon>Caryophanaceae</taxon>
        <taxon>Planococcus</taxon>
    </lineage>
</organism>
<dbReference type="PANTHER" id="PTHR43297:SF2">
    <property type="entry name" value="DIPEPTIDE TRANSPORT ATP-BINDING PROTEIN DPPD"/>
    <property type="match status" value="1"/>
</dbReference>
<feature type="domain" description="AAA+ ATPase" evidence="8">
    <location>
        <begin position="36"/>
        <end position="245"/>
    </location>
</feature>
<evidence type="ECO:0000313" key="10">
    <source>
        <dbReference type="Proteomes" id="UP000188184"/>
    </source>
</evidence>
<proteinExistence type="inferred from homology"/>